<dbReference type="Proteomes" id="UP000027120">
    <property type="component" value="Unassembled WGS sequence"/>
</dbReference>
<evidence type="ECO:0000259" key="1">
    <source>
        <dbReference type="Pfam" id="PF03101"/>
    </source>
</evidence>
<dbReference type="STRING" id="2711.A0A067ETT4"/>
<keyword evidence="3" id="KW-1185">Reference proteome</keyword>
<dbReference type="PANTHER" id="PTHR46328">
    <property type="entry name" value="FAR-RED IMPAIRED RESPONSIVE (FAR1) FAMILY PROTEIN-RELATED"/>
    <property type="match status" value="1"/>
</dbReference>
<evidence type="ECO:0000313" key="3">
    <source>
        <dbReference type="Proteomes" id="UP000027120"/>
    </source>
</evidence>
<name>A0A067ETT4_CITSI</name>
<feature type="domain" description="FAR1" evidence="1">
    <location>
        <begin position="85"/>
        <end position="174"/>
    </location>
</feature>
<reference evidence="2 3" key="1">
    <citation type="submission" date="2014-04" db="EMBL/GenBank/DDBJ databases">
        <authorList>
            <consortium name="International Citrus Genome Consortium"/>
            <person name="Gmitter F."/>
            <person name="Chen C."/>
            <person name="Farmerie W."/>
            <person name="Harkins T."/>
            <person name="Desany B."/>
            <person name="Mohiuddin M."/>
            <person name="Kodira C."/>
            <person name="Borodovsky M."/>
            <person name="Lomsadze A."/>
            <person name="Burns P."/>
            <person name="Jenkins J."/>
            <person name="Prochnik S."/>
            <person name="Shu S."/>
            <person name="Chapman J."/>
            <person name="Pitluck S."/>
            <person name="Schmutz J."/>
            <person name="Rokhsar D."/>
        </authorList>
    </citation>
    <scope>NUCLEOTIDE SEQUENCE</scope>
</reference>
<dbReference type="AlphaFoldDB" id="A0A067ETT4"/>
<protein>
    <recommendedName>
        <fullName evidence="1">FAR1 domain-containing protein</fullName>
    </recommendedName>
</protein>
<proteinExistence type="predicted"/>
<dbReference type="InterPro" id="IPR004330">
    <property type="entry name" value="FAR1_DNA_bnd_dom"/>
</dbReference>
<dbReference type="PANTHER" id="PTHR46328:SF14">
    <property type="entry name" value="FAR-RED IMPAIRED RESPONSIVE (FAR1) FAMILY PROTEIN"/>
    <property type="match status" value="1"/>
</dbReference>
<gene>
    <name evidence="2" type="ORF">CISIN_1g037828mg</name>
</gene>
<sequence length="189" mass="21722">MDDVNGSVLVFVKFDGDEHYIGRVYLELWTWYGLVANTLGRRALPNETSTNPQSGIIQQEATYEMLENRFAVGSEFANEDEAESLYFLYAKLKGFGVRKDAKRIDGNGKVKGRRWVCSREGFKPCKYLENTNRKRAARPLTRTGCRAGLRILFDEKKGAWISTILTAYHNHNLTLPHHVHYIRAHRKVS</sequence>
<accession>A0A067ETT4</accession>
<dbReference type="Pfam" id="PF03101">
    <property type="entry name" value="FAR1"/>
    <property type="match status" value="1"/>
</dbReference>
<organism evidence="2 3">
    <name type="scientific">Citrus sinensis</name>
    <name type="common">Sweet orange</name>
    <name type="synonym">Citrus aurantium var. sinensis</name>
    <dbReference type="NCBI Taxonomy" id="2711"/>
    <lineage>
        <taxon>Eukaryota</taxon>
        <taxon>Viridiplantae</taxon>
        <taxon>Streptophyta</taxon>
        <taxon>Embryophyta</taxon>
        <taxon>Tracheophyta</taxon>
        <taxon>Spermatophyta</taxon>
        <taxon>Magnoliopsida</taxon>
        <taxon>eudicotyledons</taxon>
        <taxon>Gunneridae</taxon>
        <taxon>Pentapetalae</taxon>
        <taxon>rosids</taxon>
        <taxon>malvids</taxon>
        <taxon>Sapindales</taxon>
        <taxon>Rutaceae</taxon>
        <taxon>Aurantioideae</taxon>
        <taxon>Citrus</taxon>
    </lineage>
</organism>
<evidence type="ECO:0000313" key="2">
    <source>
        <dbReference type="EMBL" id="KDO54321.1"/>
    </source>
</evidence>
<dbReference type="EMBL" id="KK784997">
    <property type="protein sequence ID" value="KDO54321.1"/>
    <property type="molecule type" value="Genomic_DNA"/>
</dbReference>